<feature type="region of interest" description="Disordered" evidence="1">
    <location>
        <begin position="529"/>
        <end position="549"/>
    </location>
</feature>
<dbReference type="InterPro" id="IPR000313">
    <property type="entry name" value="PWWP_dom"/>
</dbReference>
<feature type="compositionally biased region" description="Basic and acidic residues" evidence="1">
    <location>
        <begin position="187"/>
        <end position="197"/>
    </location>
</feature>
<dbReference type="EnsemblMetazoa" id="PHUM450880-RA">
    <property type="protein sequence ID" value="PHUM450880-PA"/>
    <property type="gene ID" value="PHUM450880"/>
</dbReference>
<feature type="domain" description="PWWP" evidence="2">
    <location>
        <begin position="645"/>
        <end position="705"/>
    </location>
</feature>
<dbReference type="VEuPathDB" id="VectorBase:PHUM450880"/>
<feature type="compositionally biased region" description="Basic residues" evidence="1">
    <location>
        <begin position="454"/>
        <end position="470"/>
    </location>
</feature>
<evidence type="ECO:0000313" key="3">
    <source>
        <dbReference type="EMBL" id="EEB17038.1"/>
    </source>
</evidence>
<feature type="compositionally biased region" description="Basic residues" evidence="1">
    <location>
        <begin position="529"/>
        <end position="545"/>
    </location>
</feature>
<dbReference type="SUPFAM" id="SSF63748">
    <property type="entry name" value="Tudor/PWWP/MBT"/>
    <property type="match status" value="1"/>
</dbReference>
<sequence>MAEDVTKTYNYPKKNSKIIVNVEDVLPDILVVSFAFDSKLFQGVLLDSTKKLLPCGIIPPSHIMPPLGTGTQLEDTEDKLFSASQRFTYFQDKPNPGNGRFALKRNIRPPARFKNARMTVRLRPRQVLCSKCRGICNENSENVDFSTRKKKGADPLVSDAPPSKLPRGDRRLRSAGEISPRPIFPDNYREQPKKNNHSDYSGGKNKKLTPSLIPTLSRLQPSEITKAMNGKVKIKIVGNYWLKNDTTENEKKNDNLMLFGDSKPNVTEEQDPLLIPVTESNKDKTISKPKFIATEYSLNITPVNNNFIDKESEPIIPVELVKTVETVNVEGSEEQDPLCTEDPLAILTKDGETDAKAAAAAANAKRVLRKKRSVGSMEDLWDETIFEDKFSDNGKNGSNVKSRTTPIIKISFGSGTGEGTVLKIPAKVQNYIPVENAEEDKDKEKTKRDASAKAAKKALKKAKKEARRKVLGGTSPARSIGGASPRYPNLSPRYAISCSSPRYGLGGNGSPRHTLVGNSSPAYEVLPTRRHKHKVKHKKRHKEEKKHKDSDAVIVGNNIINVRDGDNIREQCLKQKLSISLKRLNANAYMRCDSSSSGSKSPSNSDASDDPSDTVPDFPGNSLVMRIPTQTITSCQTSDGRLMAVGDVVWGKIHGFPWWPGKVLSITKSLKDDEAYASPQAHVAWYGSSTSSLMSCDQLNPFLETFQMRYNKKKRGPYKEAIKQATSEAKRGEGFISTDLYSSPKKKNDLLIRRF</sequence>
<dbReference type="HOGENOM" id="CLU_019198_0_0_1"/>
<dbReference type="eggNOG" id="ENOG502QU6V">
    <property type="taxonomic scope" value="Eukaryota"/>
</dbReference>
<dbReference type="Gene3D" id="2.30.30.140">
    <property type="match status" value="1"/>
</dbReference>
<evidence type="ECO:0000256" key="1">
    <source>
        <dbReference type="SAM" id="MobiDB-lite"/>
    </source>
</evidence>
<dbReference type="EMBL" id="AAZO01005495">
    <property type="status" value="NOT_ANNOTATED_CDS"/>
    <property type="molecule type" value="Genomic_DNA"/>
</dbReference>
<accession>E0VUI2</accession>
<dbReference type="PROSITE" id="PS50812">
    <property type="entry name" value="PWWP"/>
    <property type="match status" value="1"/>
</dbReference>
<dbReference type="RefSeq" id="XP_002429776.1">
    <property type="nucleotide sequence ID" value="XM_002429731.1"/>
</dbReference>
<dbReference type="KEGG" id="phu:Phum_PHUM450880"/>
<proteinExistence type="predicted"/>
<reference evidence="3" key="1">
    <citation type="submission" date="2007-04" db="EMBL/GenBank/DDBJ databases">
        <title>Annotation of Pediculus humanus corporis strain USDA.</title>
        <authorList>
            <person name="Kirkness E."/>
            <person name="Hannick L."/>
            <person name="Hass B."/>
            <person name="Bruggner R."/>
            <person name="Lawson D."/>
            <person name="Bidwell S."/>
            <person name="Joardar V."/>
            <person name="Caler E."/>
            <person name="Walenz B."/>
            <person name="Inman J."/>
            <person name="Schobel S."/>
            <person name="Galinsky K."/>
            <person name="Amedeo P."/>
            <person name="Strausberg R."/>
        </authorList>
    </citation>
    <scope>NUCLEOTIDE SEQUENCE</scope>
    <source>
        <strain evidence="3">USDA</strain>
    </source>
</reference>
<evidence type="ECO:0000259" key="2">
    <source>
        <dbReference type="PROSITE" id="PS50812"/>
    </source>
</evidence>
<dbReference type="EMBL" id="DS235786">
    <property type="protein sequence ID" value="EEB17038.1"/>
    <property type="molecule type" value="Genomic_DNA"/>
</dbReference>
<feature type="region of interest" description="Disordered" evidence="1">
    <location>
        <begin position="591"/>
        <end position="623"/>
    </location>
</feature>
<dbReference type="PANTHER" id="PTHR16112:SF22">
    <property type="entry name" value="PWWP DOMAIN-CONTAINING 2B"/>
    <property type="match status" value="1"/>
</dbReference>
<dbReference type="CTD" id="8230309"/>
<dbReference type="AlphaFoldDB" id="E0VUI2"/>
<feature type="compositionally biased region" description="Low complexity" evidence="1">
    <location>
        <begin position="593"/>
        <end position="606"/>
    </location>
</feature>
<dbReference type="CDD" id="cd20140">
    <property type="entry name" value="PWWP_PWWP2"/>
    <property type="match status" value="1"/>
</dbReference>
<dbReference type="GeneID" id="8230309"/>
<dbReference type="SMART" id="SM00293">
    <property type="entry name" value="PWWP"/>
    <property type="match status" value="1"/>
</dbReference>
<evidence type="ECO:0000313" key="4">
    <source>
        <dbReference type="EnsemblMetazoa" id="PHUM450880-PA"/>
    </source>
</evidence>
<protein>
    <recommendedName>
        <fullName evidence="2">PWWP domain-containing protein</fullName>
    </recommendedName>
</protein>
<dbReference type="Proteomes" id="UP000009046">
    <property type="component" value="Unassembled WGS sequence"/>
</dbReference>
<dbReference type="OrthoDB" id="5964980at2759"/>
<dbReference type="GO" id="GO:0010369">
    <property type="term" value="C:chromocenter"/>
    <property type="evidence" value="ECO:0007669"/>
    <property type="project" value="TreeGrafter"/>
</dbReference>
<dbReference type="STRING" id="121224.E0VUI2"/>
<dbReference type="Pfam" id="PF00855">
    <property type="entry name" value="PWWP"/>
    <property type="match status" value="1"/>
</dbReference>
<feature type="compositionally biased region" description="Basic and acidic residues" evidence="1">
    <location>
        <begin position="440"/>
        <end position="451"/>
    </location>
</feature>
<name>E0VUI2_PEDHC</name>
<keyword evidence="5" id="KW-1185">Reference proteome</keyword>
<feature type="region of interest" description="Disordered" evidence="1">
    <location>
        <begin position="147"/>
        <end position="209"/>
    </location>
</feature>
<dbReference type="OMA" id="WDESVFE"/>
<feature type="region of interest" description="Disordered" evidence="1">
    <location>
        <begin position="438"/>
        <end position="486"/>
    </location>
</feature>
<dbReference type="GO" id="GO:0005634">
    <property type="term" value="C:nucleus"/>
    <property type="evidence" value="ECO:0007669"/>
    <property type="project" value="TreeGrafter"/>
</dbReference>
<reference evidence="3" key="2">
    <citation type="submission" date="2007-04" db="EMBL/GenBank/DDBJ databases">
        <title>The genome of the human body louse.</title>
        <authorList>
            <consortium name="The Human Body Louse Genome Consortium"/>
            <person name="Kirkness E."/>
            <person name="Walenz B."/>
            <person name="Hass B."/>
            <person name="Bruggner R."/>
            <person name="Strausberg R."/>
        </authorList>
    </citation>
    <scope>NUCLEOTIDE SEQUENCE</scope>
    <source>
        <strain evidence="3">USDA</strain>
    </source>
</reference>
<evidence type="ECO:0000313" key="5">
    <source>
        <dbReference type="Proteomes" id="UP000009046"/>
    </source>
</evidence>
<dbReference type="GO" id="GO:0003682">
    <property type="term" value="F:chromatin binding"/>
    <property type="evidence" value="ECO:0007669"/>
    <property type="project" value="TreeGrafter"/>
</dbReference>
<dbReference type="PANTHER" id="PTHR16112">
    <property type="entry name" value="METHYL-CPG BINDING PROTEIN, DROSOPHILA"/>
    <property type="match status" value="1"/>
</dbReference>
<reference evidence="4" key="3">
    <citation type="submission" date="2021-02" db="UniProtKB">
        <authorList>
            <consortium name="EnsemblMetazoa"/>
        </authorList>
    </citation>
    <scope>IDENTIFICATION</scope>
    <source>
        <strain evidence="4">USDA</strain>
    </source>
</reference>
<gene>
    <name evidence="4" type="primary">8230309</name>
    <name evidence="3" type="ORF">Phum_PHUM450880</name>
</gene>
<dbReference type="InParanoid" id="E0VUI2"/>
<organism>
    <name type="scientific">Pediculus humanus subsp. corporis</name>
    <name type="common">Body louse</name>
    <dbReference type="NCBI Taxonomy" id="121224"/>
    <lineage>
        <taxon>Eukaryota</taxon>
        <taxon>Metazoa</taxon>
        <taxon>Ecdysozoa</taxon>
        <taxon>Arthropoda</taxon>
        <taxon>Hexapoda</taxon>
        <taxon>Insecta</taxon>
        <taxon>Pterygota</taxon>
        <taxon>Neoptera</taxon>
        <taxon>Paraneoptera</taxon>
        <taxon>Psocodea</taxon>
        <taxon>Troctomorpha</taxon>
        <taxon>Phthiraptera</taxon>
        <taxon>Anoplura</taxon>
        <taxon>Pediculidae</taxon>
        <taxon>Pediculus</taxon>
    </lineage>
</organism>